<dbReference type="GO" id="GO:0061844">
    <property type="term" value="P:antimicrobial humoral immune response mediated by antimicrobial peptide"/>
    <property type="evidence" value="ECO:0007669"/>
    <property type="project" value="TreeGrafter"/>
</dbReference>
<keyword evidence="2" id="KW-0145">Chemotaxis</keyword>
<feature type="non-terminal residue" evidence="7">
    <location>
        <position position="104"/>
    </location>
</feature>
<name>A0A7K6V7H9_9PASS</name>
<keyword evidence="3" id="KW-0202">Cytokine</keyword>
<evidence type="ECO:0000256" key="2">
    <source>
        <dbReference type="ARBA" id="ARBA00022500"/>
    </source>
</evidence>
<dbReference type="SUPFAM" id="SSF54117">
    <property type="entry name" value="Interleukin 8-like chemokines"/>
    <property type="match status" value="1"/>
</dbReference>
<feature type="non-terminal residue" evidence="7">
    <location>
        <position position="1"/>
    </location>
</feature>
<dbReference type="GO" id="GO:0005615">
    <property type="term" value="C:extracellular space"/>
    <property type="evidence" value="ECO:0007669"/>
    <property type="project" value="UniProtKB-KW"/>
</dbReference>
<dbReference type="AlphaFoldDB" id="A0A7K6V7H9"/>
<dbReference type="Gene3D" id="2.40.50.40">
    <property type="match status" value="1"/>
</dbReference>
<accession>A0A7K6V7H9</accession>
<dbReference type="SMART" id="SM00199">
    <property type="entry name" value="SCY"/>
    <property type="match status" value="1"/>
</dbReference>
<dbReference type="PANTHER" id="PTHR12015:SF103">
    <property type="entry name" value="C-C MOTIF CHEMOKINE 4-RELATED"/>
    <property type="match status" value="1"/>
</dbReference>
<comment type="similarity">
    <text evidence="1">Belongs to the intercrine beta (chemokine CC) family.</text>
</comment>
<dbReference type="CDD" id="cd00272">
    <property type="entry name" value="Chemokine_CC"/>
    <property type="match status" value="1"/>
</dbReference>
<dbReference type="FunFam" id="2.40.50.40:FF:000002">
    <property type="entry name" value="C-C motif chemokine"/>
    <property type="match status" value="1"/>
</dbReference>
<reference evidence="7 8" key="1">
    <citation type="submission" date="2019-09" db="EMBL/GenBank/DDBJ databases">
        <title>Bird 10,000 Genomes (B10K) Project - Family phase.</title>
        <authorList>
            <person name="Zhang G."/>
        </authorList>
    </citation>
    <scope>NUCLEOTIDE SEQUENCE [LARGE SCALE GENOMIC DNA]</scope>
    <source>
        <strain evidence="7">B10K-DU-029-75</strain>
    </source>
</reference>
<organism evidence="7 8">
    <name type="scientific">Notiomystis cincta</name>
    <dbReference type="NCBI Taxonomy" id="366454"/>
    <lineage>
        <taxon>Eukaryota</taxon>
        <taxon>Metazoa</taxon>
        <taxon>Chordata</taxon>
        <taxon>Craniata</taxon>
        <taxon>Vertebrata</taxon>
        <taxon>Euteleostomi</taxon>
        <taxon>Archelosauria</taxon>
        <taxon>Archosauria</taxon>
        <taxon>Dinosauria</taxon>
        <taxon>Saurischia</taxon>
        <taxon>Theropoda</taxon>
        <taxon>Coelurosauria</taxon>
        <taxon>Aves</taxon>
        <taxon>Neognathae</taxon>
        <taxon>Neoaves</taxon>
        <taxon>Telluraves</taxon>
        <taxon>Australaves</taxon>
        <taxon>Passeriformes</taxon>
        <taxon>Notiomystidae</taxon>
        <taxon>Notiomystis</taxon>
    </lineage>
</organism>
<evidence type="ECO:0000256" key="3">
    <source>
        <dbReference type="ARBA" id="ARBA00022514"/>
    </source>
</evidence>
<dbReference type="PANTHER" id="PTHR12015">
    <property type="entry name" value="SMALL INDUCIBLE CYTOKINE A"/>
    <property type="match status" value="1"/>
</dbReference>
<evidence type="ECO:0000313" key="7">
    <source>
        <dbReference type="EMBL" id="NWX30618.1"/>
    </source>
</evidence>
<dbReference type="GO" id="GO:0070098">
    <property type="term" value="P:chemokine-mediated signaling pathway"/>
    <property type="evidence" value="ECO:0007669"/>
    <property type="project" value="TreeGrafter"/>
</dbReference>
<dbReference type="OrthoDB" id="8934837at2759"/>
<dbReference type="Pfam" id="PF00048">
    <property type="entry name" value="IL8"/>
    <property type="match status" value="1"/>
</dbReference>
<keyword evidence="8" id="KW-1185">Reference proteome</keyword>
<evidence type="ECO:0000256" key="4">
    <source>
        <dbReference type="ARBA" id="ARBA00022729"/>
    </source>
</evidence>
<keyword evidence="4 5" id="KW-0732">Signal</keyword>
<proteinExistence type="inferred from homology"/>
<dbReference type="GO" id="GO:0006954">
    <property type="term" value="P:inflammatory response"/>
    <property type="evidence" value="ECO:0007669"/>
    <property type="project" value="TreeGrafter"/>
</dbReference>
<dbReference type="GO" id="GO:0008009">
    <property type="term" value="F:chemokine activity"/>
    <property type="evidence" value="ECO:0007669"/>
    <property type="project" value="InterPro"/>
</dbReference>
<dbReference type="GO" id="GO:0048245">
    <property type="term" value="P:eosinophil chemotaxis"/>
    <property type="evidence" value="ECO:0007669"/>
    <property type="project" value="TreeGrafter"/>
</dbReference>
<sequence length="104" mass="11268">MKVLAATLATLLLLATCSPSEGHLGLTRALCLSLVPTDGVPSTCCTTYQQKAIPRSRVRSVFVTSSSCIKPGVIVVTKRKNVVCADPQEDWVQKLLKHFQSLKN</sequence>
<gene>
    <name evidence="7" type="primary">Ccl3</name>
    <name evidence="7" type="ORF">NOTCIN_R03703</name>
</gene>
<evidence type="ECO:0000259" key="6">
    <source>
        <dbReference type="SMART" id="SM00199"/>
    </source>
</evidence>
<dbReference type="InterPro" id="IPR036048">
    <property type="entry name" value="Interleukin_8-like_sf"/>
</dbReference>
<feature type="chain" id="PRO_5029494895" evidence="5">
    <location>
        <begin position="23"/>
        <end position="104"/>
    </location>
</feature>
<dbReference type="InterPro" id="IPR039809">
    <property type="entry name" value="Chemokine_b/g/d"/>
</dbReference>
<protein>
    <submittedName>
        <fullName evidence="7">CCL3 protein</fullName>
    </submittedName>
</protein>
<dbReference type="GO" id="GO:0048020">
    <property type="term" value="F:CCR chemokine receptor binding"/>
    <property type="evidence" value="ECO:0007669"/>
    <property type="project" value="TreeGrafter"/>
</dbReference>
<feature type="signal peptide" evidence="5">
    <location>
        <begin position="1"/>
        <end position="22"/>
    </location>
</feature>
<dbReference type="Proteomes" id="UP000579558">
    <property type="component" value="Unassembled WGS sequence"/>
</dbReference>
<comment type="caution">
    <text evidence="7">The sequence shown here is derived from an EMBL/GenBank/DDBJ whole genome shotgun (WGS) entry which is preliminary data.</text>
</comment>
<evidence type="ECO:0000256" key="5">
    <source>
        <dbReference type="SAM" id="SignalP"/>
    </source>
</evidence>
<evidence type="ECO:0000313" key="8">
    <source>
        <dbReference type="Proteomes" id="UP000579558"/>
    </source>
</evidence>
<feature type="domain" description="Chemokine interleukin-8-like" evidence="6">
    <location>
        <begin position="41"/>
        <end position="99"/>
    </location>
</feature>
<evidence type="ECO:0000256" key="1">
    <source>
        <dbReference type="ARBA" id="ARBA00010868"/>
    </source>
</evidence>
<dbReference type="GO" id="GO:0030335">
    <property type="term" value="P:positive regulation of cell migration"/>
    <property type="evidence" value="ECO:0007669"/>
    <property type="project" value="TreeGrafter"/>
</dbReference>
<dbReference type="InterPro" id="IPR001811">
    <property type="entry name" value="Chemokine_IL8-like_dom"/>
</dbReference>
<dbReference type="EMBL" id="VZRX01009794">
    <property type="protein sequence ID" value="NWX30618.1"/>
    <property type="molecule type" value="Genomic_DNA"/>
</dbReference>